<protein>
    <recommendedName>
        <fullName evidence="1">ATP-dependent DNA helicase</fullName>
        <ecNumber evidence="1">5.6.2.3</ecNumber>
    </recommendedName>
</protein>
<comment type="cofactor">
    <cofactor evidence="1">
        <name>Mg(2+)</name>
        <dbReference type="ChEBI" id="CHEBI:18420"/>
    </cofactor>
</comment>
<dbReference type="CDD" id="cd18037">
    <property type="entry name" value="DEXSc_Pif1_like"/>
    <property type="match status" value="1"/>
</dbReference>
<dbReference type="PANTHER" id="PTHR47642:SF5">
    <property type="entry name" value="ATP-DEPENDENT DNA HELICASE"/>
    <property type="match status" value="1"/>
</dbReference>
<dbReference type="GO" id="GO:0043139">
    <property type="term" value="F:5'-3' DNA helicase activity"/>
    <property type="evidence" value="ECO:0007669"/>
    <property type="project" value="UniProtKB-EC"/>
</dbReference>
<dbReference type="Gene3D" id="3.40.50.300">
    <property type="entry name" value="P-loop containing nucleotide triphosphate hydrolases"/>
    <property type="match status" value="1"/>
</dbReference>
<dbReference type="Pfam" id="PF05970">
    <property type="entry name" value="PIF1"/>
    <property type="match status" value="1"/>
</dbReference>
<accession>A0AAV9E0I7</accession>
<dbReference type="AlphaFoldDB" id="A0AAV9E0I7"/>
<dbReference type="GO" id="GO:0006281">
    <property type="term" value="P:DNA repair"/>
    <property type="evidence" value="ECO:0007669"/>
    <property type="project" value="UniProtKB-KW"/>
</dbReference>
<keyword evidence="4" id="KW-1185">Reference proteome</keyword>
<dbReference type="InterPro" id="IPR051055">
    <property type="entry name" value="PIF1_helicase"/>
</dbReference>
<keyword evidence="1" id="KW-0067">ATP-binding</keyword>
<comment type="similarity">
    <text evidence="1">Belongs to the helicase family.</text>
</comment>
<keyword evidence="1" id="KW-0227">DNA damage</keyword>
<dbReference type="PANTHER" id="PTHR47642">
    <property type="entry name" value="ATP-DEPENDENT DNA HELICASE"/>
    <property type="match status" value="1"/>
</dbReference>
<evidence type="ECO:0000256" key="1">
    <source>
        <dbReference type="RuleBase" id="RU363044"/>
    </source>
</evidence>
<dbReference type="InterPro" id="IPR010285">
    <property type="entry name" value="DNA_helicase_pif1-like_DEAD"/>
</dbReference>
<organism evidence="3 4">
    <name type="scientific">Acorus calamus</name>
    <name type="common">Sweet flag</name>
    <dbReference type="NCBI Taxonomy" id="4465"/>
    <lineage>
        <taxon>Eukaryota</taxon>
        <taxon>Viridiplantae</taxon>
        <taxon>Streptophyta</taxon>
        <taxon>Embryophyta</taxon>
        <taxon>Tracheophyta</taxon>
        <taxon>Spermatophyta</taxon>
        <taxon>Magnoliopsida</taxon>
        <taxon>Liliopsida</taxon>
        <taxon>Acoraceae</taxon>
        <taxon>Acorus</taxon>
    </lineage>
</organism>
<dbReference type="GO" id="GO:0005524">
    <property type="term" value="F:ATP binding"/>
    <property type="evidence" value="ECO:0007669"/>
    <property type="project" value="UniProtKB-KW"/>
</dbReference>
<evidence type="ECO:0000259" key="2">
    <source>
        <dbReference type="Pfam" id="PF05970"/>
    </source>
</evidence>
<keyword evidence="1" id="KW-0378">Hydrolase</keyword>
<dbReference type="EMBL" id="JAUJYO010000010">
    <property type="protein sequence ID" value="KAK1305827.1"/>
    <property type="molecule type" value="Genomic_DNA"/>
</dbReference>
<comment type="catalytic activity">
    <reaction evidence="1">
        <text>ATP + H2O = ADP + phosphate + H(+)</text>
        <dbReference type="Rhea" id="RHEA:13065"/>
        <dbReference type="ChEBI" id="CHEBI:15377"/>
        <dbReference type="ChEBI" id="CHEBI:15378"/>
        <dbReference type="ChEBI" id="CHEBI:30616"/>
        <dbReference type="ChEBI" id="CHEBI:43474"/>
        <dbReference type="ChEBI" id="CHEBI:456216"/>
        <dbReference type="EC" id="5.6.2.3"/>
    </reaction>
</comment>
<dbReference type="InterPro" id="IPR027417">
    <property type="entry name" value="P-loop_NTPase"/>
</dbReference>
<name>A0AAV9E0I7_ACOCL</name>
<feature type="domain" description="DNA helicase Pif1-like DEAD-box helicase" evidence="2">
    <location>
        <begin position="40"/>
        <end position="230"/>
    </location>
</feature>
<evidence type="ECO:0000313" key="4">
    <source>
        <dbReference type="Proteomes" id="UP001180020"/>
    </source>
</evidence>
<dbReference type="GO" id="GO:0006310">
    <property type="term" value="P:DNA recombination"/>
    <property type="evidence" value="ECO:0007669"/>
    <property type="project" value="UniProtKB-KW"/>
</dbReference>
<dbReference type="GO" id="GO:0000723">
    <property type="term" value="P:telomere maintenance"/>
    <property type="evidence" value="ECO:0007669"/>
    <property type="project" value="InterPro"/>
</dbReference>
<dbReference type="SUPFAM" id="SSF52540">
    <property type="entry name" value="P-loop containing nucleoside triphosphate hydrolases"/>
    <property type="match status" value="1"/>
</dbReference>
<reference evidence="3" key="2">
    <citation type="submission" date="2023-06" db="EMBL/GenBank/DDBJ databases">
        <authorList>
            <person name="Ma L."/>
            <person name="Liu K.-W."/>
            <person name="Li Z."/>
            <person name="Hsiao Y.-Y."/>
            <person name="Qi Y."/>
            <person name="Fu T."/>
            <person name="Tang G."/>
            <person name="Zhang D."/>
            <person name="Sun W.-H."/>
            <person name="Liu D.-K."/>
            <person name="Li Y."/>
            <person name="Chen G.-Z."/>
            <person name="Liu X.-D."/>
            <person name="Liao X.-Y."/>
            <person name="Jiang Y.-T."/>
            <person name="Yu X."/>
            <person name="Hao Y."/>
            <person name="Huang J."/>
            <person name="Zhao X.-W."/>
            <person name="Ke S."/>
            <person name="Chen Y.-Y."/>
            <person name="Wu W.-L."/>
            <person name="Hsu J.-L."/>
            <person name="Lin Y.-F."/>
            <person name="Huang M.-D."/>
            <person name="Li C.-Y."/>
            <person name="Huang L."/>
            <person name="Wang Z.-W."/>
            <person name="Zhao X."/>
            <person name="Zhong W.-Y."/>
            <person name="Peng D.-H."/>
            <person name="Ahmad S."/>
            <person name="Lan S."/>
            <person name="Zhang J.-S."/>
            <person name="Tsai W.-C."/>
            <person name="Van De Peer Y."/>
            <person name="Liu Z.-J."/>
        </authorList>
    </citation>
    <scope>NUCLEOTIDE SEQUENCE</scope>
    <source>
        <strain evidence="3">CP</strain>
        <tissue evidence="3">Leaves</tissue>
    </source>
</reference>
<evidence type="ECO:0000313" key="3">
    <source>
        <dbReference type="EMBL" id="KAK1305827.1"/>
    </source>
</evidence>
<proteinExistence type="inferred from homology"/>
<keyword evidence="1" id="KW-0234">DNA repair</keyword>
<keyword evidence="1" id="KW-0347">Helicase</keyword>
<keyword evidence="1" id="KW-0233">DNA recombination</keyword>
<dbReference type="GO" id="GO:0016787">
    <property type="term" value="F:hydrolase activity"/>
    <property type="evidence" value="ECO:0007669"/>
    <property type="project" value="UniProtKB-KW"/>
</dbReference>
<reference evidence="3" key="1">
    <citation type="journal article" date="2023" name="Nat. Commun.">
        <title>Diploid and tetraploid genomes of Acorus and the evolution of monocots.</title>
        <authorList>
            <person name="Ma L."/>
            <person name="Liu K.W."/>
            <person name="Li Z."/>
            <person name="Hsiao Y.Y."/>
            <person name="Qi Y."/>
            <person name="Fu T."/>
            <person name="Tang G.D."/>
            <person name="Zhang D."/>
            <person name="Sun W.H."/>
            <person name="Liu D.K."/>
            <person name="Li Y."/>
            <person name="Chen G.Z."/>
            <person name="Liu X.D."/>
            <person name="Liao X.Y."/>
            <person name="Jiang Y.T."/>
            <person name="Yu X."/>
            <person name="Hao Y."/>
            <person name="Huang J."/>
            <person name="Zhao X.W."/>
            <person name="Ke S."/>
            <person name="Chen Y.Y."/>
            <person name="Wu W.L."/>
            <person name="Hsu J.L."/>
            <person name="Lin Y.F."/>
            <person name="Huang M.D."/>
            <person name="Li C.Y."/>
            <person name="Huang L."/>
            <person name="Wang Z.W."/>
            <person name="Zhao X."/>
            <person name="Zhong W.Y."/>
            <person name="Peng D.H."/>
            <person name="Ahmad S."/>
            <person name="Lan S."/>
            <person name="Zhang J.S."/>
            <person name="Tsai W.C."/>
            <person name="Van de Peer Y."/>
            <person name="Liu Z.J."/>
        </authorList>
    </citation>
    <scope>NUCLEOTIDE SEQUENCE</scope>
    <source>
        <strain evidence="3">CP</strain>
    </source>
</reference>
<dbReference type="Proteomes" id="UP001180020">
    <property type="component" value="Unassembled WGS sequence"/>
</dbReference>
<dbReference type="EC" id="5.6.2.3" evidence="1"/>
<keyword evidence="1" id="KW-0547">Nucleotide-binding</keyword>
<gene>
    <name evidence="3" type="ORF">QJS10_CPA10g01078</name>
</gene>
<sequence>MLLRRFIAPSVAVSRLTSPSSKTLATQSDAHLRHQWSPDLTEQQSLVLDAVAGGRSVFITGSAGTGKSLLLRHAIRVLRDIHPRHSVFVTASTGIAATAIGGQTLHSFAGIGTQSADDANTVLRDVLRNRPAARRWAVAKALVIDEVSMIDGRLFDTLETIARRVRHRKSDDVWGGIQIIASGDFFQLPPINSPDPEKEFAFEADCWDASFDLQVDLSHVFRQSDAKLIELLQCIRLGRCDPDQLRLLDQCCVVHSDDGDQWPETGLRLSGFNPSKIKAHPKVLQFYERLQFGQS</sequence>
<comment type="caution">
    <text evidence="3">The sequence shown here is derived from an EMBL/GenBank/DDBJ whole genome shotgun (WGS) entry which is preliminary data.</text>
</comment>